<protein>
    <recommendedName>
        <fullName evidence="4">tRNA synthetases class I catalytic domain-containing protein</fullName>
    </recommendedName>
</protein>
<dbReference type="EMBL" id="CP039370">
    <property type="protein sequence ID" value="QPJ58592.1"/>
    <property type="molecule type" value="Genomic_DNA"/>
</dbReference>
<evidence type="ECO:0000259" key="4">
    <source>
        <dbReference type="Pfam" id="PF01406"/>
    </source>
</evidence>
<evidence type="ECO:0000313" key="5">
    <source>
        <dbReference type="EMBL" id="QPJ58592.1"/>
    </source>
</evidence>
<evidence type="ECO:0000313" key="6">
    <source>
        <dbReference type="Proteomes" id="UP000594451"/>
    </source>
</evidence>
<accession>A0A7T0BS02</accession>
<name>A0A7T0BS02_9BACT</name>
<proteinExistence type="predicted"/>
<evidence type="ECO:0000256" key="3">
    <source>
        <dbReference type="ARBA" id="ARBA00022840"/>
    </source>
</evidence>
<evidence type="ECO:0000256" key="1">
    <source>
        <dbReference type="ARBA" id="ARBA00022598"/>
    </source>
</evidence>
<feature type="domain" description="tRNA synthetases class I catalytic" evidence="4">
    <location>
        <begin position="1"/>
        <end position="54"/>
    </location>
</feature>
<dbReference type="Gene3D" id="3.40.50.620">
    <property type="entry name" value="HUPs"/>
    <property type="match status" value="1"/>
</dbReference>
<dbReference type="GO" id="GO:0005524">
    <property type="term" value="F:ATP binding"/>
    <property type="evidence" value="ECO:0007669"/>
    <property type="project" value="UniProtKB-KW"/>
</dbReference>
<sequence>MHLGNFRTFILNDILYRLLILCGYNPLYIRNITDIDDKILALTIQKKTTIRNFTNR</sequence>
<keyword evidence="3" id="KW-0067">ATP-binding</keyword>
<keyword evidence="1" id="KW-0436">Ligase</keyword>
<reference evidence="5 6" key="1">
    <citation type="journal article" date="2020" name="Sci. Rep.">
        <title>Morphology, ultrastructure, genomics, and phylogeny of Euplotes vanleeuwenhoeki sp. nov. and its ultra-reduced endosymbiont Candidatus Pinguicoccus supinus sp. nov.</title>
        <authorList>
            <person name="Serra V."/>
            <person name="Gammuto L."/>
            <person name="Nitla V."/>
            <person name="Castelli M."/>
            <person name="Lanzoni O."/>
            <person name="Sassera D."/>
            <person name="Bandi C."/>
            <person name="Sandeep B.V."/>
            <person name="Verni F."/>
            <person name="Modeo L."/>
            <person name="Petroni G."/>
        </authorList>
    </citation>
    <scope>NUCLEOTIDE SEQUENCE [LARGE SCALE GENOMIC DNA]</scope>
    <source>
        <strain evidence="5 6">KKR18_Esm</strain>
    </source>
</reference>
<dbReference type="InterPro" id="IPR014729">
    <property type="entry name" value="Rossmann-like_a/b/a_fold"/>
</dbReference>
<keyword evidence="6" id="KW-1185">Reference proteome</keyword>
<dbReference type="Pfam" id="PF01406">
    <property type="entry name" value="tRNA-synt_1e"/>
    <property type="match status" value="1"/>
</dbReference>
<organism evidence="5 6">
    <name type="scientific">Candidatus Pinguicoccus supinus</name>
    <dbReference type="NCBI Taxonomy" id="2529394"/>
    <lineage>
        <taxon>Bacteria</taxon>
        <taxon>Pseudomonadati</taxon>
        <taxon>Verrucomicrobiota</taxon>
        <taxon>Candidatus Pinguicoccus</taxon>
    </lineage>
</organism>
<dbReference type="KEGG" id="psup:E5P55_00320"/>
<keyword evidence="2" id="KW-0547">Nucleotide-binding</keyword>
<dbReference type="InterPro" id="IPR032678">
    <property type="entry name" value="tRNA-synt_1_cat_dom"/>
</dbReference>
<gene>
    <name evidence="5" type="ORF">E5P55_00320</name>
</gene>
<dbReference type="SUPFAM" id="SSF52374">
    <property type="entry name" value="Nucleotidylyl transferase"/>
    <property type="match status" value="1"/>
</dbReference>
<dbReference type="AlphaFoldDB" id="A0A7T0BS02"/>
<evidence type="ECO:0000256" key="2">
    <source>
        <dbReference type="ARBA" id="ARBA00022741"/>
    </source>
</evidence>
<dbReference type="GO" id="GO:0016874">
    <property type="term" value="F:ligase activity"/>
    <property type="evidence" value="ECO:0007669"/>
    <property type="project" value="UniProtKB-KW"/>
</dbReference>
<dbReference type="Proteomes" id="UP000594451">
    <property type="component" value="Chromosome"/>
</dbReference>